<dbReference type="Proteomes" id="UP001229421">
    <property type="component" value="Unassembled WGS sequence"/>
</dbReference>
<accession>A0AAD8NXU9</accession>
<comment type="caution">
    <text evidence="1">The sequence shown here is derived from an EMBL/GenBank/DDBJ whole genome shotgun (WGS) entry which is preliminary data.</text>
</comment>
<organism evidence="1 2">
    <name type="scientific">Tagetes erecta</name>
    <name type="common">African marigold</name>
    <dbReference type="NCBI Taxonomy" id="13708"/>
    <lineage>
        <taxon>Eukaryota</taxon>
        <taxon>Viridiplantae</taxon>
        <taxon>Streptophyta</taxon>
        <taxon>Embryophyta</taxon>
        <taxon>Tracheophyta</taxon>
        <taxon>Spermatophyta</taxon>
        <taxon>Magnoliopsida</taxon>
        <taxon>eudicotyledons</taxon>
        <taxon>Gunneridae</taxon>
        <taxon>Pentapetalae</taxon>
        <taxon>asterids</taxon>
        <taxon>campanulids</taxon>
        <taxon>Asterales</taxon>
        <taxon>Asteraceae</taxon>
        <taxon>Asteroideae</taxon>
        <taxon>Heliantheae alliance</taxon>
        <taxon>Tageteae</taxon>
        <taxon>Tagetes</taxon>
    </lineage>
</organism>
<keyword evidence="2" id="KW-1185">Reference proteome</keyword>
<sequence length="74" mass="8800">MMVYRRGLGRIQTLKVYKTILNTQTLTLIATYRLFLHRFHFRVSNPTLSSSNRFLPHLSILQTPSLYPFLDHHQ</sequence>
<evidence type="ECO:0000313" key="1">
    <source>
        <dbReference type="EMBL" id="KAK1425042.1"/>
    </source>
</evidence>
<dbReference type="AlphaFoldDB" id="A0AAD8NXU9"/>
<name>A0AAD8NXU9_TARER</name>
<dbReference type="EMBL" id="JAUHHV010000005">
    <property type="protein sequence ID" value="KAK1425042.1"/>
    <property type="molecule type" value="Genomic_DNA"/>
</dbReference>
<proteinExistence type="predicted"/>
<gene>
    <name evidence="1" type="ORF">QVD17_20385</name>
</gene>
<reference evidence="1" key="1">
    <citation type="journal article" date="2023" name="bioRxiv">
        <title>Improved chromosome-level genome assembly for marigold (Tagetes erecta).</title>
        <authorList>
            <person name="Jiang F."/>
            <person name="Yuan L."/>
            <person name="Wang S."/>
            <person name="Wang H."/>
            <person name="Xu D."/>
            <person name="Wang A."/>
            <person name="Fan W."/>
        </authorList>
    </citation>
    <scope>NUCLEOTIDE SEQUENCE</scope>
    <source>
        <strain evidence="1">WSJ</strain>
        <tissue evidence="1">Leaf</tissue>
    </source>
</reference>
<protein>
    <submittedName>
        <fullName evidence="1">Uncharacterized protein</fullName>
    </submittedName>
</protein>
<evidence type="ECO:0000313" key="2">
    <source>
        <dbReference type="Proteomes" id="UP001229421"/>
    </source>
</evidence>